<gene>
    <name evidence="6" type="ORF">EMPS_03866</name>
</gene>
<dbReference type="PRINTS" id="PR00420">
    <property type="entry name" value="RNGMNOXGNASE"/>
</dbReference>
<evidence type="ECO:0000256" key="3">
    <source>
        <dbReference type="ARBA" id="ARBA00022827"/>
    </source>
</evidence>
<comment type="caution">
    <text evidence="6">The sequence shown here is derived from an EMBL/GenBank/DDBJ whole genome shotgun (WGS) entry which is preliminary data.</text>
</comment>
<dbReference type="AlphaFoldDB" id="A0A9P3LUU6"/>
<feature type="domain" description="FAD-binding" evidence="5">
    <location>
        <begin position="318"/>
        <end position="372"/>
    </location>
</feature>
<dbReference type="PANTHER" id="PTHR47356">
    <property type="entry name" value="FAD-DEPENDENT MONOOXYGENASE ASQG-RELATED"/>
    <property type="match status" value="1"/>
</dbReference>
<comment type="similarity">
    <text evidence="1">Belongs to the paxM FAD-dependent monooxygenase family.</text>
</comment>
<evidence type="ECO:0000256" key="4">
    <source>
        <dbReference type="ARBA" id="ARBA00023002"/>
    </source>
</evidence>
<organism evidence="6 7">
    <name type="scientific">Entomortierella parvispora</name>
    <dbReference type="NCBI Taxonomy" id="205924"/>
    <lineage>
        <taxon>Eukaryota</taxon>
        <taxon>Fungi</taxon>
        <taxon>Fungi incertae sedis</taxon>
        <taxon>Mucoromycota</taxon>
        <taxon>Mortierellomycotina</taxon>
        <taxon>Mortierellomycetes</taxon>
        <taxon>Mortierellales</taxon>
        <taxon>Mortierellaceae</taxon>
        <taxon>Entomortierella</taxon>
    </lineage>
</organism>
<dbReference type="GO" id="GO:0004497">
    <property type="term" value="F:monooxygenase activity"/>
    <property type="evidence" value="ECO:0007669"/>
    <property type="project" value="InterPro"/>
</dbReference>
<evidence type="ECO:0000259" key="5">
    <source>
        <dbReference type="Pfam" id="PF01494"/>
    </source>
</evidence>
<dbReference type="PANTHER" id="PTHR47356:SF2">
    <property type="entry name" value="FAD-BINDING DOMAIN-CONTAINING PROTEIN-RELATED"/>
    <property type="match status" value="1"/>
</dbReference>
<dbReference type="Gene3D" id="3.50.50.60">
    <property type="entry name" value="FAD/NAD(P)-binding domain"/>
    <property type="match status" value="1"/>
</dbReference>
<name>A0A9P3LUU6_9FUNG</name>
<accession>A0A9P3LUU6</accession>
<evidence type="ECO:0000313" key="6">
    <source>
        <dbReference type="EMBL" id="GJJ71516.1"/>
    </source>
</evidence>
<dbReference type="Proteomes" id="UP000827284">
    <property type="component" value="Unassembled WGS sequence"/>
</dbReference>
<dbReference type="InterPro" id="IPR002938">
    <property type="entry name" value="FAD-bd"/>
</dbReference>
<keyword evidence="4" id="KW-0560">Oxidoreductase</keyword>
<dbReference type="OrthoDB" id="655030at2759"/>
<dbReference type="GO" id="GO:0071949">
    <property type="term" value="F:FAD binding"/>
    <property type="evidence" value="ECO:0007669"/>
    <property type="project" value="InterPro"/>
</dbReference>
<dbReference type="InterPro" id="IPR050562">
    <property type="entry name" value="FAD_mOase_fung"/>
</dbReference>
<reference evidence="6" key="2">
    <citation type="journal article" date="2022" name="Microbiol. Resour. Announc.">
        <title>Whole-Genome Sequence of Entomortierella parvispora E1425, a Mucoromycotan Fungus Associated with Burkholderiaceae-Related Endosymbiotic Bacteria.</title>
        <authorList>
            <person name="Herlambang A."/>
            <person name="Guo Y."/>
            <person name="Takashima Y."/>
            <person name="Narisawa K."/>
            <person name="Ohta H."/>
            <person name="Nishizawa T."/>
        </authorList>
    </citation>
    <scope>NUCLEOTIDE SEQUENCE</scope>
    <source>
        <strain evidence="6">E1425</strain>
    </source>
</reference>
<dbReference type="Pfam" id="PF01494">
    <property type="entry name" value="FAD_binding_3"/>
    <property type="match status" value="2"/>
</dbReference>
<keyword evidence="3" id="KW-0274">FAD</keyword>
<keyword evidence="2" id="KW-0285">Flavoprotein</keyword>
<dbReference type="SUPFAM" id="SSF51905">
    <property type="entry name" value="FAD/NAD(P)-binding domain"/>
    <property type="match status" value="1"/>
</dbReference>
<sequence length="483" mass="54027">MSPTLETLDDPVHLRCNLDDPPVVSNEPPKVLISGAGLAGLLLGNILEKAGIPYVILERAKEIKPLGAVMALSPSIQPVFEQLGIFEELMKVSYPVLGIQFLNEDMSKIGEFDSVGHDAIAGYDTILFTRSELYDILYSRIPSDKIHLCKRVLNFTQSERGVMVRCQDGSTFSGDVLVAADGAHSAVRHHLYSMLDSEDKLPAADKRQMTKGYACLVGTTCSLDPEKYPGIEKPSSSAAIVIADKSPYTWCTYSVPGNKICWNVVMQLNTADVKDELERNSEWSANMNDKMLQEVKDYMTPFGTVGQLIEETPKEVISKVFFEDLLYRTWHHGRTVLIGDAAHKLLPSTGQGAVNALQDAVILGNCLYEVQPTSHQNIQKCFQSFRKQRYDHVKASYEASRNAAKLQYGHTFSERLLRQIIFGYLPNWVQRRQVQKDSAYRPQISFLPLTPQRGSAPVLPQIPSERYAREQKKVEDVNAMQKG</sequence>
<proteinExistence type="inferred from homology"/>
<evidence type="ECO:0000256" key="2">
    <source>
        <dbReference type="ARBA" id="ARBA00022630"/>
    </source>
</evidence>
<reference evidence="6" key="1">
    <citation type="submission" date="2021-11" db="EMBL/GenBank/DDBJ databases">
        <authorList>
            <person name="Herlambang A."/>
            <person name="Guo Y."/>
            <person name="Takashima Y."/>
            <person name="Nishizawa T."/>
        </authorList>
    </citation>
    <scope>NUCLEOTIDE SEQUENCE</scope>
    <source>
        <strain evidence="6">E1425</strain>
    </source>
</reference>
<feature type="domain" description="FAD-binding" evidence="5">
    <location>
        <begin position="30"/>
        <end position="199"/>
    </location>
</feature>
<protein>
    <recommendedName>
        <fullName evidence="5">FAD-binding domain-containing protein</fullName>
    </recommendedName>
</protein>
<keyword evidence="7" id="KW-1185">Reference proteome</keyword>
<dbReference type="InterPro" id="IPR036188">
    <property type="entry name" value="FAD/NAD-bd_sf"/>
</dbReference>
<evidence type="ECO:0000313" key="7">
    <source>
        <dbReference type="Proteomes" id="UP000827284"/>
    </source>
</evidence>
<evidence type="ECO:0000256" key="1">
    <source>
        <dbReference type="ARBA" id="ARBA00007992"/>
    </source>
</evidence>
<dbReference type="EMBL" id="BQFW01000005">
    <property type="protein sequence ID" value="GJJ71516.1"/>
    <property type="molecule type" value="Genomic_DNA"/>
</dbReference>